<comment type="caution">
    <text evidence="2">The sequence shown here is derived from an EMBL/GenBank/DDBJ whole genome shotgun (WGS) entry which is preliminary data.</text>
</comment>
<gene>
    <name evidence="2" type="ORF">ACFP3V_00710</name>
</gene>
<dbReference type="RefSeq" id="WP_380578491.1">
    <property type="nucleotide sequence ID" value="NZ_JBHSQJ010000003.1"/>
</dbReference>
<proteinExistence type="predicted"/>
<evidence type="ECO:0000313" key="3">
    <source>
        <dbReference type="Proteomes" id="UP001596174"/>
    </source>
</evidence>
<keyword evidence="1" id="KW-0472">Membrane</keyword>
<reference evidence="3" key="1">
    <citation type="journal article" date="2019" name="Int. J. Syst. Evol. Microbiol.">
        <title>The Global Catalogue of Microorganisms (GCM) 10K type strain sequencing project: providing services to taxonomists for standard genome sequencing and annotation.</title>
        <authorList>
            <consortium name="The Broad Institute Genomics Platform"/>
            <consortium name="The Broad Institute Genome Sequencing Center for Infectious Disease"/>
            <person name="Wu L."/>
            <person name="Ma J."/>
        </authorList>
    </citation>
    <scope>NUCLEOTIDE SEQUENCE [LARGE SCALE GENOMIC DNA]</scope>
    <source>
        <strain evidence="3">JCM 4816</strain>
    </source>
</reference>
<accession>A0ABW1FTJ1</accession>
<dbReference type="Pfam" id="PF19656">
    <property type="entry name" value="DUF6159"/>
    <property type="match status" value="1"/>
</dbReference>
<evidence type="ECO:0000313" key="2">
    <source>
        <dbReference type="EMBL" id="MFC5905746.1"/>
    </source>
</evidence>
<dbReference type="InterPro" id="IPR046157">
    <property type="entry name" value="DUF6159"/>
</dbReference>
<dbReference type="EMBL" id="JBHSQJ010000003">
    <property type="protein sequence ID" value="MFC5905746.1"/>
    <property type="molecule type" value="Genomic_DNA"/>
</dbReference>
<feature type="transmembrane region" description="Helical" evidence="1">
    <location>
        <begin position="187"/>
        <end position="206"/>
    </location>
</feature>
<name>A0ABW1FTJ1_9ACTN</name>
<dbReference type="Proteomes" id="UP001596174">
    <property type="component" value="Unassembled WGS sequence"/>
</dbReference>
<keyword evidence="1" id="KW-1133">Transmembrane helix</keyword>
<organism evidence="2 3">
    <name type="scientific">Streptacidiphilus monticola</name>
    <dbReference type="NCBI Taxonomy" id="2161674"/>
    <lineage>
        <taxon>Bacteria</taxon>
        <taxon>Bacillati</taxon>
        <taxon>Actinomycetota</taxon>
        <taxon>Actinomycetes</taxon>
        <taxon>Kitasatosporales</taxon>
        <taxon>Streptomycetaceae</taxon>
        <taxon>Streptacidiphilus</taxon>
    </lineage>
</organism>
<feature type="transmembrane region" description="Helical" evidence="1">
    <location>
        <begin position="144"/>
        <end position="166"/>
    </location>
</feature>
<feature type="transmembrane region" description="Helical" evidence="1">
    <location>
        <begin position="212"/>
        <end position="235"/>
    </location>
</feature>
<feature type="transmembrane region" description="Helical" evidence="1">
    <location>
        <begin position="107"/>
        <end position="124"/>
    </location>
</feature>
<sequence>MADGVIRTAAKVLYTRPGLLGFPLLGLAAYAVVLTVAVSLPLHGAWERLRAGHHLTPGDATVLGAVLVVLACVNTYVSASLQHSVHRLLDGSREPLRVSLAAAGRRLPVLTAWTLLAAVLGSMLRVLENTAGLSVVFELLGLSWSLLTFFAVPVLVLEGAGLVSGLRRSLVLGRRQVGRWVTGTLRVWITTILVGLAALAALVLAVETDDPAVMAAVAAGVVLLLLLTGLCQAAATATYRVALYRRAVAGD</sequence>
<keyword evidence="3" id="KW-1185">Reference proteome</keyword>
<keyword evidence="1" id="KW-0812">Transmembrane</keyword>
<protein>
    <submittedName>
        <fullName evidence="2">DUF6159 family protein</fullName>
    </submittedName>
</protein>
<feature type="transmembrane region" description="Helical" evidence="1">
    <location>
        <begin position="20"/>
        <end position="40"/>
    </location>
</feature>
<evidence type="ECO:0000256" key="1">
    <source>
        <dbReference type="SAM" id="Phobius"/>
    </source>
</evidence>
<feature type="transmembrane region" description="Helical" evidence="1">
    <location>
        <begin position="60"/>
        <end position="79"/>
    </location>
</feature>